<keyword evidence="1" id="KW-0378">Hydrolase</keyword>
<dbReference type="SUPFAM" id="SSF56784">
    <property type="entry name" value="HAD-like"/>
    <property type="match status" value="1"/>
</dbReference>
<evidence type="ECO:0000313" key="1">
    <source>
        <dbReference type="EMBL" id="SQJ03928.1"/>
    </source>
</evidence>
<name>A0AAX2JAL1_9FUSO</name>
<accession>A0AAX2JAL1</accession>
<dbReference type="RefSeq" id="WP_005979978.1">
    <property type="nucleotide sequence ID" value="NZ_CABKNW010000004.1"/>
</dbReference>
<dbReference type="InterPro" id="IPR023214">
    <property type="entry name" value="HAD_sf"/>
</dbReference>
<dbReference type="AlphaFoldDB" id="A0AAX2JAL1"/>
<protein>
    <submittedName>
        <fullName evidence="1">Phosphatase yihX</fullName>
        <ecNumber evidence="1">3.1.3.-</ecNumber>
    </submittedName>
</protein>
<dbReference type="PRINTS" id="PR00413">
    <property type="entry name" value="HADHALOGNASE"/>
</dbReference>
<dbReference type="NCBIfam" id="TIGR01509">
    <property type="entry name" value="HAD-SF-IA-v3"/>
    <property type="match status" value="1"/>
</dbReference>
<dbReference type="SFLD" id="SFLDS00003">
    <property type="entry name" value="Haloacid_Dehalogenase"/>
    <property type="match status" value="1"/>
</dbReference>
<dbReference type="InterPro" id="IPR006439">
    <property type="entry name" value="HAD-SF_hydro_IA"/>
</dbReference>
<dbReference type="KEGG" id="ful:C4N20_15555"/>
<dbReference type="CDD" id="cd02603">
    <property type="entry name" value="HAD_sEH-N_like"/>
    <property type="match status" value="1"/>
</dbReference>
<dbReference type="PANTHER" id="PTHR43611:SF3">
    <property type="entry name" value="FLAVIN MONONUCLEOTIDE HYDROLASE 1, CHLOROPLATIC"/>
    <property type="match status" value="1"/>
</dbReference>
<dbReference type="Proteomes" id="UP000249008">
    <property type="component" value="Chromosome 1"/>
</dbReference>
<dbReference type="PANTHER" id="PTHR43611">
    <property type="entry name" value="ALPHA-D-GLUCOSE 1-PHOSPHATE PHOSPHATASE"/>
    <property type="match status" value="1"/>
</dbReference>
<evidence type="ECO:0000313" key="2">
    <source>
        <dbReference type="Proteomes" id="UP000249008"/>
    </source>
</evidence>
<reference evidence="1 2" key="1">
    <citation type="submission" date="2018-06" db="EMBL/GenBank/DDBJ databases">
        <authorList>
            <consortium name="Pathogen Informatics"/>
            <person name="Doyle S."/>
        </authorList>
    </citation>
    <scope>NUCLEOTIDE SEQUENCE [LARGE SCALE GENOMIC DNA]</scope>
    <source>
        <strain evidence="1 2">NCTC12112</strain>
    </source>
</reference>
<sequence>MIKNIIFDLGNVLIKYTPENFLENNVKKERQEKFIETVFKSKEWLELDRGTLSYEDAIEKFAEKIPEERENLEKLFKNNIMDCLIPIEENIKVLKKLKEKGYDLFVLSNFHRPAFEQIQNDWEFFNAFDGGVISCYCHLLKPNQRIYELLLAKYGLIPEETLFIDDTKVNVEGAEKIGIAGIHLDFPEMLEELLKNKGIEL</sequence>
<dbReference type="InterPro" id="IPR036412">
    <property type="entry name" value="HAD-like_sf"/>
</dbReference>
<gene>
    <name evidence="1" type="primary">yihX</name>
    <name evidence="1" type="ORF">NCTC12112_01691</name>
</gene>
<dbReference type="InterPro" id="IPR023198">
    <property type="entry name" value="PGP-like_dom2"/>
</dbReference>
<dbReference type="GO" id="GO:0016787">
    <property type="term" value="F:hydrolase activity"/>
    <property type="evidence" value="ECO:0007669"/>
    <property type="project" value="UniProtKB-KW"/>
</dbReference>
<dbReference type="SFLD" id="SFLDG01129">
    <property type="entry name" value="C1.5:_HAD__Beta-PGM__Phosphata"/>
    <property type="match status" value="1"/>
</dbReference>
<proteinExistence type="predicted"/>
<organism evidence="1 2">
    <name type="scientific">Fusobacterium ulcerans</name>
    <dbReference type="NCBI Taxonomy" id="861"/>
    <lineage>
        <taxon>Bacteria</taxon>
        <taxon>Fusobacteriati</taxon>
        <taxon>Fusobacteriota</taxon>
        <taxon>Fusobacteriia</taxon>
        <taxon>Fusobacteriales</taxon>
        <taxon>Fusobacteriaceae</taxon>
        <taxon>Fusobacterium</taxon>
    </lineage>
</organism>
<dbReference type="EMBL" id="LS483487">
    <property type="protein sequence ID" value="SQJ03928.1"/>
    <property type="molecule type" value="Genomic_DNA"/>
</dbReference>
<dbReference type="Gene3D" id="3.40.50.1000">
    <property type="entry name" value="HAD superfamily/HAD-like"/>
    <property type="match status" value="1"/>
</dbReference>
<dbReference type="Gene3D" id="1.10.150.240">
    <property type="entry name" value="Putative phosphatase, domain 2"/>
    <property type="match status" value="1"/>
</dbReference>
<dbReference type="Pfam" id="PF00702">
    <property type="entry name" value="Hydrolase"/>
    <property type="match status" value="1"/>
</dbReference>
<dbReference type="GeneID" id="78456243"/>
<dbReference type="EC" id="3.1.3.-" evidence="1"/>